<protein>
    <submittedName>
        <fullName evidence="1">Uncharacterized protein</fullName>
    </submittedName>
</protein>
<name>A0A0L0CFW0_LUCCU</name>
<dbReference type="EMBL" id="JRES01000438">
    <property type="protein sequence ID" value="KNC31298.1"/>
    <property type="molecule type" value="Genomic_DNA"/>
</dbReference>
<dbReference type="Proteomes" id="UP000037069">
    <property type="component" value="Unassembled WGS sequence"/>
</dbReference>
<reference evidence="1 2" key="1">
    <citation type="journal article" date="2015" name="Nat. Commun.">
        <title>Lucilia cuprina genome unlocks parasitic fly biology to underpin future interventions.</title>
        <authorList>
            <person name="Anstead C.A."/>
            <person name="Korhonen P.K."/>
            <person name="Young N.D."/>
            <person name="Hall R.S."/>
            <person name="Jex A.R."/>
            <person name="Murali S.C."/>
            <person name="Hughes D.S."/>
            <person name="Lee S.F."/>
            <person name="Perry T."/>
            <person name="Stroehlein A.J."/>
            <person name="Ansell B.R."/>
            <person name="Breugelmans B."/>
            <person name="Hofmann A."/>
            <person name="Qu J."/>
            <person name="Dugan S."/>
            <person name="Lee S.L."/>
            <person name="Chao H."/>
            <person name="Dinh H."/>
            <person name="Han Y."/>
            <person name="Doddapaneni H.V."/>
            <person name="Worley K.C."/>
            <person name="Muzny D.M."/>
            <person name="Ioannidis P."/>
            <person name="Waterhouse R.M."/>
            <person name="Zdobnov E.M."/>
            <person name="James P.J."/>
            <person name="Bagnall N.H."/>
            <person name="Kotze A.C."/>
            <person name="Gibbs R.A."/>
            <person name="Richards S."/>
            <person name="Batterham P."/>
            <person name="Gasser R.B."/>
        </authorList>
    </citation>
    <scope>NUCLEOTIDE SEQUENCE [LARGE SCALE GENOMIC DNA]</scope>
    <source>
        <strain evidence="1 2">LS</strain>
        <tissue evidence="1">Full body</tissue>
    </source>
</reference>
<dbReference type="AlphaFoldDB" id="A0A0L0CFW0"/>
<comment type="caution">
    <text evidence="1">The sequence shown here is derived from an EMBL/GenBank/DDBJ whole genome shotgun (WGS) entry which is preliminary data.</text>
</comment>
<sequence length="130" mass="14592">MEPEDKPTAIQLPDGATVKQRTVALFCVFVITRHSLTYCIQRESIILTEASAVPATTKGLGEGRHFTTSLLTFDADIKLFSLSKAKIARTELYPYQNELFRDASRPTNFPLNGEYLVNVQIYTPPYPKPP</sequence>
<keyword evidence="2" id="KW-1185">Reference proteome</keyword>
<accession>A0A0L0CFW0</accession>
<proteinExistence type="predicted"/>
<evidence type="ECO:0000313" key="1">
    <source>
        <dbReference type="EMBL" id="KNC31298.1"/>
    </source>
</evidence>
<organism evidence="1 2">
    <name type="scientific">Lucilia cuprina</name>
    <name type="common">Green bottle fly</name>
    <name type="synonym">Australian sheep blowfly</name>
    <dbReference type="NCBI Taxonomy" id="7375"/>
    <lineage>
        <taxon>Eukaryota</taxon>
        <taxon>Metazoa</taxon>
        <taxon>Ecdysozoa</taxon>
        <taxon>Arthropoda</taxon>
        <taxon>Hexapoda</taxon>
        <taxon>Insecta</taxon>
        <taxon>Pterygota</taxon>
        <taxon>Neoptera</taxon>
        <taxon>Endopterygota</taxon>
        <taxon>Diptera</taxon>
        <taxon>Brachycera</taxon>
        <taxon>Muscomorpha</taxon>
        <taxon>Oestroidea</taxon>
        <taxon>Calliphoridae</taxon>
        <taxon>Luciliinae</taxon>
        <taxon>Lucilia</taxon>
    </lineage>
</organism>
<evidence type="ECO:0000313" key="2">
    <source>
        <dbReference type="Proteomes" id="UP000037069"/>
    </source>
</evidence>
<gene>
    <name evidence="1" type="ORF">FF38_14344</name>
</gene>